<dbReference type="PANTHER" id="PTHR43792">
    <property type="entry name" value="GNAT FAMILY, PUTATIVE (AFU_ORTHOLOGUE AFUA_3G00765)-RELATED-RELATED"/>
    <property type="match status" value="1"/>
</dbReference>
<gene>
    <name evidence="2" type="ORF">D7223_24050</name>
</gene>
<dbReference type="InterPro" id="IPR051531">
    <property type="entry name" value="N-acetyltransferase"/>
</dbReference>
<name>A0A3A9YZU9_9ACTN</name>
<dbReference type="AlphaFoldDB" id="A0A3A9YZU9"/>
<dbReference type="GO" id="GO:0016747">
    <property type="term" value="F:acyltransferase activity, transferring groups other than amino-acyl groups"/>
    <property type="evidence" value="ECO:0007669"/>
    <property type="project" value="InterPro"/>
</dbReference>
<reference evidence="2 3" key="1">
    <citation type="journal article" date="2004" name="Syst. Appl. Microbiol.">
        <title>Cryptoendolithic actinomycetes from antarctic sandstone rock samples: Micromonospora endolithica sp. nov. and two isolates related to Micromonospora coerulea Jensen 1932.</title>
        <authorList>
            <person name="Hirsch P."/>
            <person name="Mevs U."/>
            <person name="Kroppenstedt R.M."/>
            <person name="Schumann P."/>
            <person name="Stackebrandt E."/>
        </authorList>
    </citation>
    <scope>NUCLEOTIDE SEQUENCE [LARGE SCALE GENOMIC DNA]</scope>
    <source>
        <strain evidence="2 3">JCM 12677</strain>
    </source>
</reference>
<dbReference type="InterPro" id="IPR016181">
    <property type="entry name" value="Acyl_CoA_acyltransferase"/>
</dbReference>
<dbReference type="InterPro" id="IPR000182">
    <property type="entry name" value="GNAT_dom"/>
</dbReference>
<keyword evidence="2" id="KW-0808">Transferase</keyword>
<dbReference type="Proteomes" id="UP000281726">
    <property type="component" value="Unassembled WGS sequence"/>
</dbReference>
<dbReference type="Gene3D" id="3.40.630.30">
    <property type="match status" value="1"/>
</dbReference>
<dbReference type="SUPFAM" id="SSF55729">
    <property type="entry name" value="Acyl-CoA N-acyltransferases (Nat)"/>
    <property type="match status" value="1"/>
</dbReference>
<evidence type="ECO:0000259" key="1">
    <source>
        <dbReference type="PROSITE" id="PS51186"/>
    </source>
</evidence>
<dbReference type="EMBL" id="RBAK01000011">
    <property type="protein sequence ID" value="RKN41420.1"/>
    <property type="molecule type" value="Genomic_DNA"/>
</dbReference>
<feature type="domain" description="N-acetyltransferase" evidence="1">
    <location>
        <begin position="12"/>
        <end position="170"/>
    </location>
</feature>
<protein>
    <submittedName>
        <fullName evidence="2">N-acetyltransferase</fullName>
    </submittedName>
</protein>
<comment type="caution">
    <text evidence="2">The sequence shown here is derived from an EMBL/GenBank/DDBJ whole genome shotgun (WGS) entry which is preliminary data.</text>
</comment>
<dbReference type="PROSITE" id="PS51186">
    <property type="entry name" value="GNAT"/>
    <property type="match status" value="1"/>
</dbReference>
<dbReference type="RefSeq" id="WP_120730712.1">
    <property type="nucleotide sequence ID" value="NZ_RBAK01000011.1"/>
</dbReference>
<accession>A0A3A9YZU9</accession>
<dbReference type="Pfam" id="PF13302">
    <property type="entry name" value="Acetyltransf_3"/>
    <property type="match status" value="1"/>
</dbReference>
<proteinExistence type="predicted"/>
<evidence type="ECO:0000313" key="3">
    <source>
        <dbReference type="Proteomes" id="UP000281726"/>
    </source>
</evidence>
<sequence length="170" mass="18288">MTGGVMITTARLSLRRPGGADVGLIYALHTDPLACAHNPGDLLATRAEAVGRYRAWDAHWRRYGFGYWSVLRDGAAVGFCGVKVVPWDSGEALNLFYRFDPAVWGGGLASEAATAVVGWVAAGVSGRPVVARVRPDNVASARVAVRAGLRRARWLDRYGEDGLDWIFTSG</sequence>
<organism evidence="2 3">
    <name type="scientific">Micromonospora endolithica</name>
    <dbReference type="NCBI Taxonomy" id="230091"/>
    <lineage>
        <taxon>Bacteria</taxon>
        <taxon>Bacillati</taxon>
        <taxon>Actinomycetota</taxon>
        <taxon>Actinomycetes</taxon>
        <taxon>Micromonosporales</taxon>
        <taxon>Micromonosporaceae</taxon>
        <taxon>Micromonospora</taxon>
    </lineage>
</organism>
<dbReference type="OrthoDB" id="3533156at2"/>
<evidence type="ECO:0000313" key="2">
    <source>
        <dbReference type="EMBL" id="RKN41420.1"/>
    </source>
</evidence>
<keyword evidence="3" id="KW-1185">Reference proteome</keyword>
<dbReference type="PANTHER" id="PTHR43792:SF1">
    <property type="entry name" value="N-ACETYLTRANSFERASE DOMAIN-CONTAINING PROTEIN"/>
    <property type="match status" value="1"/>
</dbReference>